<dbReference type="Proteomes" id="UP001642484">
    <property type="component" value="Unassembled WGS sequence"/>
</dbReference>
<keyword evidence="3" id="KW-1185">Reference proteome</keyword>
<feature type="domain" description="Ubiquinol-cytochrome c chaperone" evidence="1">
    <location>
        <begin position="180"/>
        <end position="267"/>
    </location>
</feature>
<reference evidence="2 3" key="1">
    <citation type="submission" date="2024-02" db="EMBL/GenBank/DDBJ databases">
        <authorList>
            <person name="Chen Y."/>
            <person name="Shah S."/>
            <person name="Dougan E. K."/>
            <person name="Thang M."/>
            <person name="Chan C."/>
        </authorList>
    </citation>
    <scope>NUCLEOTIDE SEQUENCE [LARGE SCALE GENOMIC DNA]</scope>
</reference>
<evidence type="ECO:0000313" key="2">
    <source>
        <dbReference type="EMBL" id="CAK9031366.1"/>
    </source>
</evidence>
<gene>
    <name evidence="2" type="ORF">CCMP2556_LOCUS18258</name>
</gene>
<accession>A0ABP0KWU0</accession>
<dbReference type="EMBL" id="CAXAMN010010291">
    <property type="protein sequence ID" value="CAK9031366.1"/>
    <property type="molecule type" value="Genomic_DNA"/>
</dbReference>
<dbReference type="Pfam" id="PF03981">
    <property type="entry name" value="Ubiq_cyt_C_chap"/>
    <property type="match status" value="1"/>
</dbReference>
<organism evidence="2 3">
    <name type="scientific">Durusdinium trenchii</name>
    <dbReference type="NCBI Taxonomy" id="1381693"/>
    <lineage>
        <taxon>Eukaryota</taxon>
        <taxon>Sar</taxon>
        <taxon>Alveolata</taxon>
        <taxon>Dinophyceae</taxon>
        <taxon>Suessiales</taxon>
        <taxon>Symbiodiniaceae</taxon>
        <taxon>Durusdinium</taxon>
    </lineage>
</organism>
<dbReference type="InterPro" id="IPR021150">
    <property type="entry name" value="Ubiq_cyt_c_chap"/>
</dbReference>
<protein>
    <recommendedName>
        <fullName evidence="1">Ubiquinol-cytochrome c chaperone domain-containing protein</fullName>
    </recommendedName>
</protein>
<name>A0ABP0KWU0_9DINO</name>
<evidence type="ECO:0000259" key="1">
    <source>
        <dbReference type="Pfam" id="PF03981"/>
    </source>
</evidence>
<comment type="caution">
    <text evidence="2">The sequence shown here is derived from an EMBL/GenBank/DDBJ whole genome shotgun (WGS) entry which is preliminary data.</text>
</comment>
<evidence type="ECO:0000313" key="3">
    <source>
        <dbReference type="Proteomes" id="UP001642484"/>
    </source>
</evidence>
<sequence>MACAPRLLQVVPRRCNLTGAARPVTTLWQRVPHRRACASTSAERIPSVASRGKPVRWDFVKCQPVFDKYVEFNFTEEDKRRFVGERAKFSADTRLLNVPPHVQSPAEMDWRETYEALVTIARLDDHISGYFQELIYGRVEDKDLMGRFGISLLEGKTLEKPLHNTKAVPREGAYFAMLQQTYWLSLHVWLVHSKQHMIQENEGIFGSAICALITRRVFEWAWVIVRLWLKQEDVPAMSIGTELEHFMEYVFGFCAALDEAFLQEASHGSAEAVQRKDNELEEGQVGLLPCVKQVLWSNVFFGACAHDHLQLEELAASLACIGARTVTCSMNNDQMMLHNQEREDPTTEVFGLNFIFPFLFWF</sequence>
<proteinExistence type="predicted"/>